<keyword evidence="2 6" id="KW-0812">Transmembrane</keyword>
<evidence type="ECO:0000313" key="7">
    <source>
        <dbReference type="EMBL" id="QKX60310.1"/>
    </source>
</evidence>
<evidence type="ECO:0008006" key="9">
    <source>
        <dbReference type="Google" id="ProtNLM"/>
    </source>
</evidence>
<keyword evidence="4 6" id="KW-0472">Membrane</keyword>
<evidence type="ECO:0000256" key="4">
    <source>
        <dbReference type="ARBA" id="ARBA00023136"/>
    </source>
</evidence>
<name>A0A7H8R1R8_TALRU</name>
<feature type="transmembrane region" description="Helical" evidence="6">
    <location>
        <begin position="180"/>
        <end position="199"/>
    </location>
</feature>
<evidence type="ECO:0000256" key="6">
    <source>
        <dbReference type="SAM" id="Phobius"/>
    </source>
</evidence>
<dbReference type="PANTHER" id="PTHR31465">
    <property type="entry name" value="PROTEIN RTA1-RELATED"/>
    <property type="match status" value="1"/>
</dbReference>
<dbReference type="Proteomes" id="UP000509510">
    <property type="component" value="Chromosome IV"/>
</dbReference>
<dbReference type="GO" id="GO:0000324">
    <property type="term" value="C:fungal-type vacuole"/>
    <property type="evidence" value="ECO:0007669"/>
    <property type="project" value="TreeGrafter"/>
</dbReference>
<dbReference type="AlphaFoldDB" id="A0A7H8R1R8"/>
<evidence type="ECO:0000256" key="1">
    <source>
        <dbReference type="ARBA" id="ARBA00004141"/>
    </source>
</evidence>
<dbReference type="EMBL" id="CP055901">
    <property type="protein sequence ID" value="QKX60310.1"/>
    <property type="molecule type" value="Genomic_DNA"/>
</dbReference>
<dbReference type="OrthoDB" id="4521223at2759"/>
<keyword evidence="3 6" id="KW-1133">Transmembrane helix</keyword>
<proteinExistence type="predicted"/>
<dbReference type="InterPro" id="IPR007568">
    <property type="entry name" value="RTA1"/>
</dbReference>
<dbReference type="KEGG" id="trg:TRUGW13939_07453"/>
<protein>
    <recommendedName>
        <fullName evidence="9">RTA1 domain protein</fullName>
    </recommendedName>
</protein>
<evidence type="ECO:0000313" key="8">
    <source>
        <dbReference type="Proteomes" id="UP000509510"/>
    </source>
</evidence>
<gene>
    <name evidence="7" type="ORF">TRUGW13939_07453</name>
</gene>
<evidence type="ECO:0000256" key="5">
    <source>
        <dbReference type="SAM" id="MobiDB-lite"/>
    </source>
</evidence>
<dbReference type="GeneID" id="55994946"/>
<comment type="subcellular location">
    <subcellularLocation>
        <location evidence="1">Membrane</location>
        <topology evidence="1">Multi-pass membrane protein</topology>
    </subcellularLocation>
</comment>
<dbReference type="RefSeq" id="XP_035346487.1">
    <property type="nucleotide sequence ID" value="XM_035490594.1"/>
</dbReference>
<feature type="transmembrane region" description="Helical" evidence="6">
    <location>
        <begin position="144"/>
        <end position="168"/>
    </location>
</feature>
<evidence type="ECO:0000256" key="3">
    <source>
        <dbReference type="ARBA" id="ARBA00022989"/>
    </source>
</evidence>
<evidence type="ECO:0000256" key="2">
    <source>
        <dbReference type="ARBA" id="ARBA00022692"/>
    </source>
</evidence>
<organism evidence="7 8">
    <name type="scientific">Talaromyces rugulosus</name>
    <name type="common">Penicillium rugulosum</name>
    <dbReference type="NCBI Taxonomy" id="121627"/>
    <lineage>
        <taxon>Eukaryota</taxon>
        <taxon>Fungi</taxon>
        <taxon>Dikarya</taxon>
        <taxon>Ascomycota</taxon>
        <taxon>Pezizomycotina</taxon>
        <taxon>Eurotiomycetes</taxon>
        <taxon>Eurotiomycetidae</taxon>
        <taxon>Eurotiales</taxon>
        <taxon>Trichocomaceae</taxon>
        <taxon>Talaromyces</taxon>
        <taxon>Talaromyces sect. Islandici</taxon>
    </lineage>
</organism>
<feature type="transmembrane region" description="Helical" evidence="6">
    <location>
        <begin position="219"/>
        <end position="237"/>
    </location>
</feature>
<reference evidence="8" key="1">
    <citation type="submission" date="2020-06" db="EMBL/GenBank/DDBJ databases">
        <title>A chromosome-scale genome assembly of Talaromyces rugulosus W13939.</title>
        <authorList>
            <person name="Wang B."/>
            <person name="Guo L."/>
            <person name="Ye K."/>
            <person name="Wang L."/>
        </authorList>
    </citation>
    <scope>NUCLEOTIDE SEQUENCE [LARGE SCALE GENOMIC DNA]</scope>
    <source>
        <strain evidence="8">W13939</strain>
    </source>
</reference>
<feature type="region of interest" description="Disordered" evidence="5">
    <location>
        <begin position="255"/>
        <end position="275"/>
    </location>
</feature>
<keyword evidence="8" id="KW-1185">Reference proteome</keyword>
<dbReference type="GO" id="GO:0005886">
    <property type="term" value="C:plasma membrane"/>
    <property type="evidence" value="ECO:0007669"/>
    <property type="project" value="TreeGrafter"/>
</dbReference>
<dbReference type="Pfam" id="PF04479">
    <property type="entry name" value="RTA1"/>
    <property type="match status" value="1"/>
</dbReference>
<accession>A0A7H8R1R8</accession>
<feature type="transmembrane region" description="Helical" evidence="6">
    <location>
        <begin position="105"/>
        <end position="132"/>
    </location>
</feature>
<dbReference type="PANTHER" id="PTHR31465:SF11">
    <property type="entry name" value="DOMAIN PROTEIN, PUTATIVE (AFU_ORTHOLOGUE AFUA_3G10770)-RELATED"/>
    <property type="match status" value="1"/>
</dbReference>
<sequence>MAVTREELSVGCYAYNYALFGKSGYGYVPSLGAGIFFCVIFAEVIGWAGRTWSSQCPYNANAFLMQITTLIIAPTFITAGLYLILGQMIRVAGRHTSPIGPRTYLLIFSTCDVISLVIQAVGGAMASIATSADPPKDTTPGTHIMVAGIVFQMASITAFAVLFTLFVVRSRSSNLPRKSYFLVGATAFSTVMIYVRSIYRTIELSQGWTGYLITREPYFIVLDGVMIVLATGVFNVIHPGWFGLSKVPLDSSTARTETANKPISPPMEENSAVSQ</sequence>
<feature type="transmembrane region" description="Helical" evidence="6">
    <location>
        <begin position="25"/>
        <end position="48"/>
    </location>
</feature>
<feature type="transmembrane region" description="Helical" evidence="6">
    <location>
        <begin position="63"/>
        <end position="85"/>
    </location>
</feature>